<proteinExistence type="predicted"/>
<dbReference type="InterPro" id="IPR021869">
    <property type="entry name" value="RNase_Zc3h12_NYN"/>
</dbReference>
<dbReference type="FunFam" id="3.40.50.11980:FF:000001">
    <property type="entry name" value="ZC3H12A isoform 1"/>
    <property type="match status" value="1"/>
</dbReference>
<dbReference type="GO" id="GO:0036464">
    <property type="term" value="C:cytoplasmic ribonucleoprotein granule"/>
    <property type="evidence" value="ECO:0007669"/>
    <property type="project" value="TreeGrafter"/>
</dbReference>
<name>A0A6M2DE80_XENCH</name>
<dbReference type="GO" id="GO:0004521">
    <property type="term" value="F:RNA endonuclease activity"/>
    <property type="evidence" value="ECO:0007669"/>
    <property type="project" value="TreeGrafter"/>
</dbReference>
<dbReference type="PANTHER" id="PTHR12876:SF35">
    <property type="entry name" value="LD08718P-RELATED"/>
    <property type="match status" value="1"/>
</dbReference>
<organism evidence="3">
    <name type="scientific">Xenopsylla cheopis</name>
    <name type="common">Oriental rat flea</name>
    <name type="synonym">Pulex cheopis</name>
    <dbReference type="NCBI Taxonomy" id="163159"/>
    <lineage>
        <taxon>Eukaryota</taxon>
        <taxon>Metazoa</taxon>
        <taxon>Ecdysozoa</taxon>
        <taxon>Arthropoda</taxon>
        <taxon>Hexapoda</taxon>
        <taxon>Insecta</taxon>
        <taxon>Pterygota</taxon>
        <taxon>Neoptera</taxon>
        <taxon>Endopterygota</taxon>
        <taxon>Siphonaptera</taxon>
        <taxon>Pulicidae</taxon>
        <taxon>Xenopsyllinae</taxon>
        <taxon>Xenopsylla</taxon>
    </lineage>
</organism>
<evidence type="ECO:0000313" key="3">
    <source>
        <dbReference type="EMBL" id="NOV44174.1"/>
    </source>
</evidence>
<dbReference type="GO" id="GO:0003729">
    <property type="term" value="F:mRNA binding"/>
    <property type="evidence" value="ECO:0007669"/>
    <property type="project" value="TreeGrafter"/>
</dbReference>
<sequence length="339" mass="38397">MNSPQNRNGETNICASTPNRIPLTVLESPIIIDDSLDNSLLTLPSTNLRKRKLDMPSFIDLCENSDTELESKTKKIKTDTKTKLSDIIVIPDTPKNIKTNNNRSPLRNSRQRRKKGNIRISKTRSKTNLNNNSSVSTTITTKCVVPQESNKFTVLNSCAITNFSNAGYNVYNPSNFFTTNGLRPIIIDGSNVAIQHGIALGTKEFSVAGLEICIDYFKKRNHMVKAFIPHYRLLSKSSSNPQKLQQLEKEGKVICTPSRNVGGRLVVSYDDRYIVQIATEYQGIIVSNDNYRDLQQENPIWKETIEKRLLMFTWVDNVLMFPLDPLGRNGPPLDRFLKF</sequence>
<dbReference type="InterPro" id="IPR051101">
    <property type="entry name" value="ZC3H12/N4BP1_RNase_Reg"/>
</dbReference>
<feature type="region of interest" description="Disordered" evidence="1">
    <location>
        <begin position="93"/>
        <end position="117"/>
    </location>
</feature>
<dbReference type="EMBL" id="GIIL01000448">
    <property type="protein sequence ID" value="NOV44174.1"/>
    <property type="molecule type" value="Transcribed_RNA"/>
</dbReference>
<dbReference type="GO" id="GO:0005634">
    <property type="term" value="C:nucleus"/>
    <property type="evidence" value="ECO:0007669"/>
    <property type="project" value="TreeGrafter"/>
</dbReference>
<dbReference type="AlphaFoldDB" id="A0A6M2DE80"/>
<evidence type="ECO:0000259" key="2">
    <source>
        <dbReference type="Pfam" id="PF11977"/>
    </source>
</evidence>
<feature type="domain" description="RNase NYN" evidence="2">
    <location>
        <begin position="182"/>
        <end position="334"/>
    </location>
</feature>
<protein>
    <submittedName>
        <fullName evidence="3">Putative zc3h12a-like ribonuclease nyn domain protein</fullName>
    </submittedName>
</protein>
<feature type="compositionally biased region" description="Polar residues" evidence="1">
    <location>
        <begin position="96"/>
        <end position="108"/>
    </location>
</feature>
<dbReference type="Pfam" id="PF11977">
    <property type="entry name" value="RNase_Zc3h12a"/>
    <property type="match status" value="1"/>
</dbReference>
<dbReference type="PANTHER" id="PTHR12876">
    <property type="entry name" value="N4BP1-RELATED"/>
    <property type="match status" value="1"/>
</dbReference>
<dbReference type="CDD" id="cd18719">
    <property type="entry name" value="PIN_Zc3h12a-N4BP1-like"/>
    <property type="match status" value="1"/>
</dbReference>
<accession>A0A6M2DE80</accession>
<evidence type="ECO:0000256" key="1">
    <source>
        <dbReference type="SAM" id="MobiDB-lite"/>
    </source>
</evidence>
<reference evidence="3" key="1">
    <citation type="submission" date="2020-03" db="EMBL/GenBank/DDBJ databases">
        <title>Transcriptomic Profiling of the Digestive Tract of the Rat Flea, Xenopsylla cheopis, Following Blood Feeding and Infection with Yersinia pestis.</title>
        <authorList>
            <person name="Bland D.M."/>
            <person name="Martens C.A."/>
            <person name="Virtaneva K."/>
            <person name="Kanakabandi K."/>
            <person name="Long D."/>
            <person name="Rosenke R."/>
            <person name="Saturday G.A."/>
            <person name="Hoyt F.H."/>
            <person name="Bruno D.P."/>
            <person name="Ribeiro J.M.C."/>
            <person name="Hinnebusch J."/>
        </authorList>
    </citation>
    <scope>NUCLEOTIDE SEQUENCE</scope>
</reference>
<dbReference type="Gene3D" id="3.40.50.11980">
    <property type="match status" value="1"/>
</dbReference>